<evidence type="ECO:0000313" key="2">
    <source>
        <dbReference type="Proteomes" id="UP000765509"/>
    </source>
</evidence>
<proteinExistence type="predicted"/>
<dbReference type="AlphaFoldDB" id="A0A9Q3L7C1"/>
<reference evidence="1" key="1">
    <citation type="submission" date="2021-03" db="EMBL/GenBank/DDBJ databases">
        <title>Draft genome sequence of rust myrtle Austropuccinia psidii MF-1, a brazilian biotype.</title>
        <authorList>
            <person name="Quecine M.C."/>
            <person name="Pachon D.M.R."/>
            <person name="Bonatelli M.L."/>
            <person name="Correr F.H."/>
            <person name="Franceschini L.M."/>
            <person name="Leite T.F."/>
            <person name="Margarido G.R.A."/>
            <person name="Almeida C.A."/>
            <person name="Ferrarezi J.A."/>
            <person name="Labate C.A."/>
        </authorList>
    </citation>
    <scope>NUCLEOTIDE SEQUENCE</scope>
    <source>
        <strain evidence="1">MF-1</strain>
    </source>
</reference>
<comment type="caution">
    <text evidence="1">The sequence shown here is derived from an EMBL/GenBank/DDBJ whole genome shotgun (WGS) entry which is preliminary data.</text>
</comment>
<gene>
    <name evidence="1" type="ORF">O181_132449</name>
</gene>
<dbReference type="EMBL" id="AVOT02150083">
    <property type="protein sequence ID" value="MBW0592734.1"/>
    <property type="molecule type" value="Genomic_DNA"/>
</dbReference>
<evidence type="ECO:0000313" key="1">
    <source>
        <dbReference type="EMBL" id="MBW0592734.1"/>
    </source>
</evidence>
<organism evidence="1 2">
    <name type="scientific">Austropuccinia psidii MF-1</name>
    <dbReference type="NCBI Taxonomy" id="1389203"/>
    <lineage>
        <taxon>Eukaryota</taxon>
        <taxon>Fungi</taxon>
        <taxon>Dikarya</taxon>
        <taxon>Basidiomycota</taxon>
        <taxon>Pucciniomycotina</taxon>
        <taxon>Pucciniomycetes</taxon>
        <taxon>Pucciniales</taxon>
        <taxon>Sphaerophragmiaceae</taxon>
        <taxon>Austropuccinia</taxon>
    </lineage>
</organism>
<accession>A0A9Q3L7C1</accession>
<evidence type="ECO:0008006" key="3">
    <source>
        <dbReference type="Google" id="ProtNLM"/>
    </source>
</evidence>
<dbReference type="OrthoDB" id="425619at2759"/>
<dbReference type="Proteomes" id="UP000765509">
    <property type="component" value="Unassembled WGS sequence"/>
</dbReference>
<sequence>MSSKVLTRRQARWAEFLSEFHFVITYRPGRLATLPDALSRQDDVHPERGVDFISKNPENFHQVLKQNEIQESRFFSIKSDIFSDVVDQIQRKVWQDKYYKEILKKLARGESVPDYSVEPQAIRGFDMEKTARGGLF</sequence>
<protein>
    <recommendedName>
        <fullName evidence="3">Reverse transcriptase RNase H-like domain-containing protein</fullName>
    </recommendedName>
</protein>
<name>A0A9Q3L7C1_9BASI</name>
<keyword evidence="2" id="KW-1185">Reference proteome</keyword>